<name>A0A427A8V7_ENSVE</name>
<sequence>MDGYLLPEISRNKPTMSSSQGHTKACCSPVTWLPFRGGILTNSWRAAALWLRHARDSAEKPTGAEIEALPGKKTWRKRRAAPCGRGAHLCSSRGNFIPWNTTSLYISPFIVVRNTEIEARGGNLKHLALLFLLTRSEEKKKEDEDEGGGKTVLVGIKMDADSRELLTWSLVKIADAGDRVFALHVLPSTPSDSSDASLGCSSLLSLVKAFDAILAVYEGFCNLKQVDLKMKIARGSSIRKVLVSEATAYGASSLVVGVAKSSHGIRYSSTSIAKYCARNLPRDCSVFAVSNGKTVFKREAAPPASQPSGRFDAQSNRVGCAQFCVHLPIKFDQIAFPSMTAQNRAKNAAAAVVSAGQEALTRSYSKLLNTRPEKSAVAKGQRPGTTANTSSSSLRCLPNLKRSKSNCDNHIRGEKGYPRRDQSVALVSAKKPEAPAVRICLLSADSSEVRPGWPLLRKAVSSNRRTASSDGSSVVQWAMRLPSRFSAASAVHPDHRPVNSDARADHGRDVESGAIVAAEDTSSPLLHKEEHRIPKELEHLGEKYSSICRLFSYEELSRVTSDFSPALHHKNIISLFGFCFENKALVTNKHTLSWAERFKVAVGTAEALDYLHGGAGNMQPVIHRDVKSSNILLSEDFEPQLADFGLAKWASASASQLICNDVAGTFGYLAPEYFMYGKVNEKIDVYAFGVVLLELISGRKPVTMGCSKGPESLVMWAIRILQAGEVKELVDPCLGTCYDKAELERMMLAASLCIERAPRSRPQIALVRPPHDLDFTNGDILCLCCSKQGFKCCLTQVLKLLRGDDDDVLRWARSRVSTSEELEGLDDEAATYQYNSSIQSHINLALQDIDDDSMSISSTERPNMSWADYLQGRWSRSSSFD</sequence>
<feature type="compositionally biased region" description="Basic and acidic residues" evidence="1">
    <location>
        <begin position="492"/>
        <end position="507"/>
    </location>
</feature>
<reference evidence="3 4" key="1">
    <citation type="journal article" date="2014" name="Agronomy (Basel)">
        <title>A Draft Genome Sequence for Ensete ventricosum, the Drought-Tolerant Tree Against Hunger.</title>
        <authorList>
            <person name="Harrison J."/>
            <person name="Moore K.A."/>
            <person name="Paszkiewicz K."/>
            <person name="Jones T."/>
            <person name="Grant M."/>
            <person name="Ambacheew D."/>
            <person name="Muzemil S."/>
            <person name="Studholme D.J."/>
        </authorList>
    </citation>
    <scope>NUCLEOTIDE SEQUENCE [LARGE SCALE GENOMIC DNA]</scope>
</reference>
<evidence type="ECO:0000313" key="4">
    <source>
        <dbReference type="Proteomes" id="UP000287651"/>
    </source>
</evidence>
<dbReference type="InterPro" id="IPR000719">
    <property type="entry name" value="Prot_kinase_dom"/>
</dbReference>
<dbReference type="Gene3D" id="1.10.510.10">
    <property type="entry name" value="Transferase(Phosphotransferase) domain 1"/>
    <property type="match status" value="1"/>
</dbReference>
<comment type="caution">
    <text evidence="3">The sequence shown here is derived from an EMBL/GenBank/DDBJ whole genome shotgun (WGS) entry which is preliminary data.</text>
</comment>
<feature type="region of interest" description="Disordered" evidence="1">
    <location>
        <begin position="370"/>
        <end position="416"/>
    </location>
</feature>
<dbReference type="EMBL" id="AMZH03003337">
    <property type="protein sequence ID" value="RRT72654.1"/>
    <property type="molecule type" value="Genomic_DNA"/>
</dbReference>
<dbReference type="Proteomes" id="UP000287651">
    <property type="component" value="Unassembled WGS sequence"/>
</dbReference>
<dbReference type="SUPFAM" id="SSF52402">
    <property type="entry name" value="Adenine nucleotide alpha hydrolases-like"/>
    <property type="match status" value="1"/>
</dbReference>
<protein>
    <recommendedName>
        <fullName evidence="2">Protein kinase domain-containing protein</fullName>
    </recommendedName>
</protein>
<dbReference type="PROSITE" id="PS00108">
    <property type="entry name" value="PROTEIN_KINASE_ST"/>
    <property type="match status" value="1"/>
</dbReference>
<dbReference type="CDD" id="cd00293">
    <property type="entry name" value="USP-like"/>
    <property type="match status" value="1"/>
</dbReference>
<dbReference type="InterPro" id="IPR008271">
    <property type="entry name" value="Ser/Thr_kinase_AS"/>
</dbReference>
<dbReference type="InterPro" id="IPR011009">
    <property type="entry name" value="Kinase-like_dom_sf"/>
</dbReference>
<dbReference type="SUPFAM" id="SSF56112">
    <property type="entry name" value="Protein kinase-like (PK-like)"/>
    <property type="match status" value="1"/>
</dbReference>
<dbReference type="PROSITE" id="PS50011">
    <property type="entry name" value="PROTEIN_KINASE_DOM"/>
    <property type="match status" value="1"/>
</dbReference>
<dbReference type="AlphaFoldDB" id="A0A427A8V7"/>
<dbReference type="PANTHER" id="PTHR47987:SF5">
    <property type="entry name" value="PROTEIN KINASE DOMAIN-CONTAINING PROTEIN"/>
    <property type="match status" value="1"/>
</dbReference>
<dbReference type="Gene3D" id="3.40.50.620">
    <property type="entry name" value="HUPs"/>
    <property type="match status" value="1"/>
</dbReference>
<proteinExistence type="predicted"/>
<evidence type="ECO:0000259" key="2">
    <source>
        <dbReference type="PROSITE" id="PS50011"/>
    </source>
</evidence>
<evidence type="ECO:0000256" key="1">
    <source>
        <dbReference type="SAM" id="MobiDB-lite"/>
    </source>
</evidence>
<organism evidence="3 4">
    <name type="scientific">Ensete ventricosum</name>
    <name type="common">Abyssinian banana</name>
    <name type="synonym">Musa ensete</name>
    <dbReference type="NCBI Taxonomy" id="4639"/>
    <lineage>
        <taxon>Eukaryota</taxon>
        <taxon>Viridiplantae</taxon>
        <taxon>Streptophyta</taxon>
        <taxon>Embryophyta</taxon>
        <taxon>Tracheophyta</taxon>
        <taxon>Spermatophyta</taxon>
        <taxon>Magnoliopsida</taxon>
        <taxon>Liliopsida</taxon>
        <taxon>Zingiberales</taxon>
        <taxon>Musaceae</taxon>
        <taxon>Ensete</taxon>
    </lineage>
</organism>
<dbReference type="Pfam" id="PF00069">
    <property type="entry name" value="Pkinase"/>
    <property type="match status" value="1"/>
</dbReference>
<accession>A0A427A8V7</accession>
<dbReference type="InterPro" id="IPR014729">
    <property type="entry name" value="Rossmann-like_a/b/a_fold"/>
</dbReference>
<dbReference type="Pfam" id="PF00582">
    <property type="entry name" value="Usp"/>
    <property type="match status" value="1"/>
</dbReference>
<dbReference type="InterPro" id="IPR046958">
    <property type="entry name" value="RBK1/2/STUNTED"/>
</dbReference>
<dbReference type="GO" id="GO:0005524">
    <property type="term" value="F:ATP binding"/>
    <property type="evidence" value="ECO:0007669"/>
    <property type="project" value="InterPro"/>
</dbReference>
<feature type="domain" description="Protein kinase" evidence="2">
    <location>
        <begin position="461"/>
        <end position="774"/>
    </location>
</feature>
<feature type="compositionally biased region" description="Basic and acidic residues" evidence="1">
    <location>
        <begin position="405"/>
        <end position="416"/>
    </location>
</feature>
<feature type="compositionally biased region" description="Polar residues" evidence="1">
    <location>
        <begin position="383"/>
        <end position="394"/>
    </location>
</feature>
<dbReference type="FunFam" id="3.40.50.620:FF:000177">
    <property type="entry name" value="probable receptor-like serine/threonine-protein kinase At5g57670"/>
    <property type="match status" value="1"/>
</dbReference>
<dbReference type="FunFam" id="1.10.510.10:FF:000284">
    <property type="entry name" value="Putative receptor-like serine/threonine-protein kinase"/>
    <property type="match status" value="1"/>
</dbReference>
<dbReference type="SMART" id="SM00220">
    <property type="entry name" value="S_TKc"/>
    <property type="match status" value="1"/>
</dbReference>
<dbReference type="InterPro" id="IPR006016">
    <property type="entry name" value="UspA"/>
</dbReference>
<gene>
    <name evidence="3" type="ORF">B296_00019977</name>
</gene>
<evidence type="ECO:0000313" key="3">
    <source>
        <dbReference type="EMBL" id="RRT72654.1"/>
    </source>
</evidence>
<dbReference type="PANTHER" id="PTHR47987">
    <property type="entry name" value="OS08G0249100 PROTEIN"/>
    <property type="match status" value="1"/>
</dbReference>
<dbReference type="GO" id="GO:0004672">
    <property type="term" value="F:protein kinase activity"/>
    <property type="evidence" value="ECO:0007669"/>
    <property type="project" value="InterPro"/>
</dbReference>
<feature type="region of interest" description="Disordered" evidence="1">
    <location>
        <begin position="488"/>
        <end position="507"/>
    </location>
</feature>